<keyword evidence="2" id="KW-1185">Reference proteome</keyword>
<dbReference type="PANTHER" id="PTHR31829">
    <property type="entry name" value="PYRIDOXAL 5'-PHOSPHATE SYNTHASE SUBUNIT SNZ1-RELATED"/>
    <property type="match status" value="1"/>
</dbReference>
<dbReference type="PANTHER" id="PTHR31829:SF2">
    <property type="entry name" value="PYRIDOXAL 5'-PHOSPHATE SYNTHASE-LIKE SUBUNIT PDX1.2"/>
    <property type="match status" value="1"/>
</dbReference>
<gene>
    <name evidence="1" type="ORF">V6N12_032746</name>
</gene>
<dbReference type="Pfam" id="PF01680">
    <property type="entry name" value="SOR_SNZ"/>
    <property type="match status" value="1"/>
</dbReference>
<sequence length="138" mass="15091">MTNMAEGGAITLYNNTTITDTKQNPVSIKVGLAQMFRGGAILEVSTPNQAKITEEAGACCLVITEPNPQGILRMSDLTLIKQIKRVVSIPIMAHSRVGHFIEIQILEQVGVNYIDESEALALADEDNFINKHNFSHGR</sequence>
<dbReference type="Gene3D" id="3.20.20.70">
    <property type="entry name" value="Aldolase class I"/>
    <property type="match status" value="1"/>
</dbReference>
<comment type="caution">
    <text evidence="1">The sequence shown here is derived from an EMBL/GenBank/DDBJ whole genome shotgun (WGS) entry which is preliminary data.</text>
</comment>
<dbReference type="InterPro" id="IPR001852">
    <property type="entry name" value="PdxS/SNZ"/>
</dbReference>
<evidence type="ECO:0000313" key="1">
    <source>
        <dbReference type="EMBL" id="KAK8482967.1"/>
    </source>
</evidence>
<protein>
    <submittedName>
        <fullName evidence="1">Uncharacterized protein</fullName>
    </submittedName>
</protein>
<dbReference type="InterPro" id="IPR013785">
    <property type="entry name" value="Aldolase_TIM"/>
</dbReference>
<dbReference type="InterPro" id="IPR033755">
    <property type="entry name" value="PdxS/SNZ_N"/>
</dbReference>
<dbReference type="SUPFAM" id="SSF110399">
    <property type="entry name" value="ThiG-like"/>
    <property type="match status" value="1"/>
</dbReference>
<accession>A0ABR1ZQX9</accession>
<dbReference type="EMBL" id="JBBPBM010001630">
    <property type="protein sequence ID" value="KAK8482967.1"/>
    <property type="molecule type" value="Genomic_DNA"/>
</dbReference>
<dbReference type="PROSITE" id="PS51129">
    <property type="entry name" value="PDXS_SNZ_2"/>
    <property type="match status" value="1"/>
</dbReference>
<evidence type="ECO:0000313" key="2">
    <source>
        <dbReference type="Proteomes" id="UP001472677"/>
    </source>
</evidence>
<reference evidence="1 2" key="1">
    <citation type="journal article" date="2024" name="G3 (Bethesda)">
        <title>Genome assembly of Hibiscus sabdariffa L. provides insights into metabolisms of medicinal natural products.</title>
        <authorList>
            <person name="Kim T."/>
        </authorList>
    </citation>
    <scope>NUCLEOTIDE SEQUENCE [LARGE SCALE GENOMIC DNA]</scope>
    <source>
        <strain evidence="1">TK-2024</strain>
        <tissue evidence="1">Old leaves</tissue>
    </source>
</reference>
<organism evidence="1 2">
    <name type="scientific">Hibiscus sabdariffa</name>
    <name type="common">roselle</name>
    <dbReference type="NCBI Taxonomy" id="183260"/>
    <lineage>
        <taxon>Eukaryota</taxon>
        <taxon>Viridiplantae</taxon>
        <taxon>Streptophyta</taxon>
        <taxon>Embryophyta</taxon>
        <taxon>Tracheophyta</taxon>
        <taxon>Spermatophyta</taxon>
        <taxon>Magnoliopsida</taxon>
        <taxon>eudicotyledons</taxon>
        <taxon>Gunneridae</taxon>
        <taxon>Pentapetalae</taxon>
        <taxon>rosids</taxon>
        <taxon>malvids</taxon>
        <taxon>Malvales</taxon>
        <taxon>Malvaceae</taxon>
        <taxon>Malvoideae</taxon>
        <taxon>Hibiscus</taxon>
    </lineage>
</organism>
<name>A0ABR1ZQX9_9ROSI</name>
<proteinExistence type="predicted"/>
<dbReference type="Proteomes" id="UP001472677">
    <property type="component" value="Unassembled WGS sequence"/>
</dbReference>